<keyword evidence="3" id="KW-1185">Reference proteome</keyword>
<reference evidence="2 3" key="1">
    <citation type="submission" date="2020-08" db="EMBL/GenBank/DDBJ databases">
        <title>Genomic Encyclopedia of Type Strains, Phase IV (KMG-IV): sequencing the most valuable type-strain genomes for metagenomic binning, comparative biology and taxonomic classification.</title>
        <authorList>
            <person name="Goeker M."/>
        </authorList>
    </citation>
    <scope>NUCLEOTIDE SEQUENCE [LARGE SCALE GENOMIC DNA]</scope>
    <source>
        <strain evidence="2 3">DSM 22359</strain>
    </source>
</reference>
<dbReference type="AlphaFoldDB" id="A0A840UHK4"/>
<organism evidence="2 3">
    <name type="scientific">Marinobacter oulmenensis</name>
    <dbReference type="NCBI Taxonomy" id="643747"/>
    <lineage>
        <taxon>Bacteria</taxon>
        <taxon>Pseudomonadati</taxon>
        <taxon>Pseudomonadota</taxon>
        <taxon>Gammaproteobacteria</taxon>
        <taxon>Pseudomonadales</taxon>
        <taxon>Marinobacteraceae</taxon>
        <taxon>Marinobacter</taxon>
    </lineage>
</organism>
<evidence type="ECO:0000256" key="1">
    <source>
        <dbReference type="SAM" id="MobiDB-lite"/>
    </source>
</evidence>
<protein>
    <submittedName>
        <fullName evidence="2">Uncharacterized protein</fullName>
    </submittedName>
</protein>
<evidence type="ECO:0000313" key="2">
    <source>
        <dbReference type="EMBL" id="MBB5322211.1"/>
    </source>
</evidence>
<dbReference type="Proteomes" id="UP000591735">
    <property type="component" value="Unassembled WGS sequence"/>
</dbReference>
<name>A0A840UHK4_9GAMM</name>
<comment type="caution">
    <text evidence="2">The sequence shown here is derived from an EMBL/GenBank/DDBJ whole genome shotgun (WGS) entry which is preliminary data.</text>
</comment>
<dbReference type="EMBL" id="JACHFE010000007">
    <property type="protein sequence ID" value="MBB5322211.1"/>
    <property type="molecule type" value="Genomic_DNA"/>
</dbReference>
<feature type="region of interest" description="Disordered" evidence="1">
    <location>
        <begin position="1"/>
        <end position="34"/>
    </location>
</feature>
<evidence type="ECO:0000313" key="3">
    <source>
        <dbReference type="Proteomes" id="UP000591735"/>
    </source>
</evidence>
<proteinExistence type="predicted"/>
<gene>
    <name evidence="2" type="ORF">HNR38_002706</name>
</gene>
<accession>A0A840UHK4</accession>
<sequence length="55" mass="6130">MFESIYKTVHNLPGQNQTANLTDKPGHRQASSNVRAARNRLSGAFFAPFQDTQIP</sequence>